<evidence type="ECO:0000256" key="5">
    <source>
        <dbReference type="SAM" id="SignalP"/>
    </source>
</evidence>
<name>A0ABQ9N564_HEVBR</name>
<protein>
    <recommendedName>
        <fullName evidence="8">GDSL esterase/lipase At1g54790-like</fullName>
    </recommendedName>
</protein>
<dbReference type="InterPro" id="IPR035669">
    <property type="entry name" value="SGNH_plant_lipase-like"/>
</dbReference>
<dbReference type="PANTHER" id="PTHR22835">
    <property type="entry name" value="ZINC FINGER FYVE DOMAIN CONTAINING PROTEIN"/>
    <property type="match status" value="1"/>
</dbReference>
<gene>
    <name evidence="6" type="ORF">P3X46_003106</name>
</gene>
<feature type="chain" id="PRO_5046461938" description="GDSL esterase/lipase At1g54790-like" evidence="5">
    <location>
        <begin position="24"/>
        <end position="387"/>
    </location>
</feature>
<comment type="caution">
    <text evidence="6">The sequence shown here is derived from an EMBL/GenBank/DDBJ whole genome shotgun (WGS) entry which is preliminary data.</text>
</comment>
<dbReference type="Gene3D" id="3.40.50.1110">
    <property type="entry name" value="SGNH hydrolase"/>
    <property type="match status" value="1"/>
</dbReference>
<keyword evidence="2 5" id="KW-0732">Signal</keyword>
<dbReference type="SUPFAM" id="SSF52266">
    <property type="entry name" value="SGNH hydrolase"/>
    <property type="match status" value="1"/>
</dbReference>
<evidence type="ECO:0000256" key="2">
    <source>
        <dbReference type="ARBA" id="ARBA00022729"/>
    </source>
</evidence>
<evidence type="ECO:0000256" key="3">
    <source>
        <dbReference type="ARBA" id="ARBA00022801"/>
    </source>
</evidence>
<evidence type="ECO:0000313" key="7">
    <source>
        <dbReference type="Proteomes" id="UP001174677"/>
    </source>
</evidence>
<feature type="signal peptide" evidence="5">
    <location>
        <begin position="1"/>
        <end position="23"/>
    </location>
</feature>
<reference evidence="6" key="1">
    <citation type="journal article" date="2023" name="Plant Biotechnol. J.">
        <title>Chromosome-level wild Hevea brasiliensis genome provides new tools for genomic-assisted breeding and valuable loci to elevate rubber yield.</title>
        <authorList>
            <person name="Cheng H."/>
            <person name="Song X."/>
            <person name="Hu Y."/>
            <person name="Wu T."/>
            <person name="Yang Q."/>
            <person name="An Z."/>
            <person name="Feng S."/>
            <person name="Deng Z."/>
            <person name="Wu W."/>
            <person name="Zeng X."/>
            <person name="Tu M."/>
            <person name="Wang X."/>
            <person name="Huang H."/>
        </authorList>
    </citation>
    <scope>NUCLEOTIDE SEQUENCE</scope>
    <source>
        <strain evidence="6">MT/VB/25A 57/8</strain>
    </source>
</reference>
<sequence length="387" mass="42840">MAHELYTLQILALIFSFAPAVSPLSFSYPAVFNFGDSNSDTGGLVAGVAFPVGPPNGQTYFQEPAGRFCDGRLIIDFLMDAMDRPFLSPYLDSVGAPNFQTGCNFATGGSTVLPANANSRSPFSFGIQVAQFIRFKARVLELLAKGEKFQKYLPPENYIKQGLYMFDVGQNDLDGALYSKSVDQMLAYIPKILSEFETGIQRLYNEGARNFWIHSTGPLGCLPRIIATFGKTASKLDQIGCVNSHNRVAKAFNKQLHDLCTEFRAQFPDASVTYVDIFSIKWNLISNFSQYGFKQALAACCGYGGPPLNFDNRIACGETKNLNGSTVTANPCSNTAEYVNWDGNHYTEAANRYVSDQILSGNYSDPPLTVNRPFNYKPKFINYKMLY</sequence>
<keyword evidence="4" id="KW-0325">Glycoprotein</keyword>
<dbReference type="InterPro" id="IPR036514">
    <property type="entry name" value="SGNH_hydro_sf"/>
</dbReference>
<keyword evidence="3" id="KW-0378">Hydrolase</keyword>
<accession>A0ABQ9N564</accession>
<keyword evidence="7" id="KW-1185">Reference proteome</keyword>
<dbReference type="CDD" id="cd01837">
    <property type="entry name" value="SGNH_plant_lipase_like"/>
    <property type="match status" value="1"/>
</dbReference>
<comment type="similarity">
    <text evidence="1">Belongs to the 'GDSL' lipolytic enzyme family.</text>
</comment>
<evidence type="ECO:0000313" key="6">
    <source>
        <dbReference type="EMBL" id="KAJ9187681.1"/>
    </source>
</evidence>
<evidence type="ECO:0000256" key="1">
    <source>
        <dbReference type="ARBA" id="ARBA00008668"/>
    </source>
</evidence>
<proteinExistence type="inferred from homology"/>
<dbReference type="PANTHER" id="PTHR22835:SF458">
    <property type="entry name" value="GDSL ESTERASE_LIPASE"/>
    <property type="match status" value="1"/>
</dbReference>
<dbReference type="InterPro" id="IPR001087">
    <property type="entry name" value="GDSL"/>
</dbReference>
<organism evidence="6 7">
    <name type="scientific">Hevea brasiliensis</name>
    <name type="common">Para rubber tree</name>
    <name type="synonym">Siphonia brasiliensis</name>
    <dbReference type="NCBI Taxonomy" id="3981"/>
    <lineage>
        <taxon>Eukaryota</taxon>
        <taxon>Viridiplantae</taxon>
        <taxon>Streptophyta</taxon>
        <taxon>Embryophyta</taxon>
        <taxon>Tracheophyta</taxon>
        <taxon>Spermatophyta</taxon>
        <taxon>Magnoliopsida</taxon>
        <taxon>eudicotyledons</taxon>
        <taxon>Gunneridae</taxon>
        <taxon>Pentapetalae</taxon>
        <taxon>rosids</taxon>
        <taxon>fabids</taxon>
        <taxon>Malpighiales</taxon>
        <taxon>Euphorbiaceae</taxon>
        <taxon>Crotonoideae</taxon>
        <taxon>Micrandreae</taxon>
        <taxon>Hevea</taxon>
    </lineage>
</organism>
<evidence type="ECO:0000256" key="4">
    <source>
        <dbReference type="ARBA" id="ARBA00023180"/>
    </source>
</evidence>
<dbReference type="EMBL" id="JARPOI010000002">
    <property type="protein sequence ID" value="KAJ9187681.1"/>
    <property type="molecule type" value="Genomic_DNA"/>
</dbReference>
<dbReference type="Pfam" id="PF00657">
    <property type="entry name" value="Lipase_GDSL"/>
    <property type="match status" value="1"/>
</dbReference>
<evidence type="ECO:0008006" key="8">
    <source>
        <dbReference type="Google" id="ProtNLM"/>
    </source>
</evidence>
<dbReference type="Proteomes" id="UP001174677">
    <property type="component" value="Chromosome 2"/>
</dbReference>